<dbReference type="EMBL" id="JANPWB010000011">
    <property type="protein sequence ID" value="KAJ1132806.1"/>
    <property type="molecule type" value="Genomic_DNA"/>
</dbReference>
<feature type="transmembrane region" description="Helical" evidence="11">
    <location>
        <begin position="240"/>
        <end position="261"/>
    </location>
</feature>
<sequence>MDVNMQLAGVKNDTLLSKERAVVNVENIMDSIQVFFYSVVFVLGVLGNGLVIWITGFKMSKTVNSIWFLNLAVADFLFAVTRCVPLVKNAFFDYWPFGEFLCRANSFLKYLNMFSSVFLLASISLDRCAFVVLPVWCKNNRQPRLAWIVSGISWISAVVASLPFYIFRGLVLDSKNKTKCSVTLTIDRYKDKDTNKQAIYLHRFILGFLIPFLIILTCYLIIALKLNLRIRARSRKPFRVILAIVITFFICWMPYHVFLLLKLTGVKGLAMTIGVPLASSLAYLNSCLNPVLYFFMGLNFKKKLNQSLLAIFKRSMWDDLALSGLSNRRKAETSTNNHLEDWTVTGS</sequence>
<name>A0AAV7PZU2_PLEWA</name>
<evidence type="ECO:0000256" key="7">
    <source>
        <dbReference type="ARBA" id="ARBA00023170"/>
    </source>
</evidence>
<evidence type="ECO:0000256" key="11">
    <source>
        <dbReference type="SAM" id="Phobius"/>
    </source>
</evidence>
<evidence type="ECO:0000313" key="13">
    <source>
        <dbReference type="EMBL" id="KAJ1132806.1"/>
    </source>
</evidence>
<dbReference type="Proteomes" id="UP001066276">
    <property type="component" value="Chromosome 7"/>
</dbReference>
<evidence type="ECO:0000256" key="6">
    <source>
        <dbReference type="ARBA" id="ARBA00023157"/>
    </source>
</evidence>
<dbReference type="PANTHER" id="PTHR24225:SF48">
    <property type="entry name" value="C3A ANAPHYLATOXIN CHEMOTACTIC RECEPTOR-RELATED"/>
    <property type="match status" value="1"/>
</dbReference>
<dbReference type="PANTHER" id="PTHR24225">
    <property type="entry name" value="CHEMOTACTIC RECEPTOR"/>
    <property type="match status" value="1"/>
</dbReference>
<gene>
    <name evidence="13" type="ORF">NDU88_011107</name>
</gene>
<dbReference type="Pfam" id="PF00001">
    <property type="entry name" value="7tm_1"/>
    <property type="match status" value="1"/>
</dbReference>
<keyword evidence="7 10" id="KW-0675">Receptor</keyword>
<protein>
    <recommendedName>
        <fullName evidence="12">G-protein coupled receptors family 1 profile domain-containing protein</fullName>
    </recommendedName>
</protein>
<reference evidence="13" key="1">
    <citation type="journal article" date="2022" name="bioRxiv">
        <title>Sequencing and chromosome-scale assembly of the giantPleurodeles waltlgenome.</title>
        <authorList>
            <person name="Brown T."/>
            <person name="Elewa A."/>
            <person name="Iarovenko S."/>
            <person name="Subramanian E."/>
            <person name="Araus A.J."/>
            <person name="Petzold A."/>
            <person name="Susuki M."/>
            <person name="Suzuki K.-i.T."/>
            <person name="Hayashi T."/>
            <person name="Toyoda A."/>
            <person name="Oliveira C."/>
            <person name="Osipova E."/>
            <person name="Leigh N.D."/>
            <person name="Simon A."/>
            <person name="Yun M.H."/>
        </authorList>
    </citation>
    <scope>NUCLEOTIDE SEQUENCE</scope>
    <source>
        <strain evidence="13">20211129_DDA</strain>
        <tissue evidence="13">Liver</tissue>
    </source>
</reference>
<dbReference type="PRINTS" id="PR00526">
    <property type="entry name" value="FMETLEUPHER"/>
</dbReference>
<dbReference type="FunFam" id="1.20.1070.10:FF:000034">
    <property type="entry name" value="G-protein coupled receptor 1"/>
    <property type="match status" value="1"/>
</dbReference>
<feature type="transmembrane region" description="Helical" evidence="11">
    <location>
        <begin position="34"/>
        <end position="54"/>
    </location>
</feature>
<keyword evidence="2 10" id="KW-0812">Transmembrane</keyword>
<comment type="caution">
    <text evidence="13">The sequence shown here is derived from an EMBL/GenBank/DDBJ whole genome shotgun (WGS) entry which is preliminary data.</text>
</comment>
<keyword evidence="3 11" id="KW-1133">Transmembrane helix</keyword>
<evidence type="ECO:0000256" key="5">
    <source>
        <dbReference type="ARBA" id="ARBA00023136"/>
    </source>
</evidence>
<evidence type="ECO:0000256" key="8">
    <source>
        <dbReference type="ARBA" id="ARBA00023224"/>
    </source>
</evidence>
<comment type="subcellular location">
    <subcellularLocation>
        <location evidence="1">Membrane</location>
        <topology evidence="1">Multi-pass membrane protein</topology>
    </subcellularLocation>
</comment>
<feature type="transmembrane region" description="Helical" evidence="11">
    <location>
        <begin position="145"/>
        <end position="167"/>
    </location>
</feature>
<evidence type="ECO:0000256" key="1">
    <source>
        <dbReference type="ARBA" id="ARBA00004141"/>
    </source>
</evidence>
<evidence type="ECO:0000256" key="4">
    <source>
        <dbReference type="ARBA" id="ARBA00023040"/>
    </source>
</evidence>
<feature type="domain" description="G-protein coupled receptors family 1 profile" evidence="12">
    <location>
        <begin position="47"/>
        <end position="293"/>
    </location>
</feature>
<feature type="transmembrane region" description="Helical" evidence="11">
    <location>
        <begin position="107"/>
        <end position="133"/>
    </location>
</feature>
<comment type="similarity">
    <text evidence="9">Belongs to the chemokine-like receptor (CMKLR) family.</text>
</comment>
<dbReference type="Gene3D" id="1.20.1070.10">
    <property type="entry name" value="Rhodopsin 7-helix transmembrane proteins"/>
    <property type="match status" value="1"/>
</dbReference>
<keyword evidence="6" id="KW-1015">Disulfide bond</keyword>
<dbReference type="InterPro" id="IPR017452">
    <property type="entry name" value="GPCR_Rhodpsn_7TM"/>
</dbReference>
<evidence type="ECO:0000256" key="9">
    <source>
        <dbReference type="ARBA" id="ARBA00025736"/>
    </source>
</evidence>
<accession>A0AAV7PZU2</accession>
<evidence type="ECO:0000256" key="3">
    <source>
        <dbReference type="ARBA" id="ARBA00022989"/>
    </source>
</evidence>
<dbReference type="PROSITE" id="PS50262">
    <property type="entry name" value="G_PROTEIN_RECEP_F1_2"/>
    <property type="match status" value="1"/>
</dbReference>
<proteinExistence type="inferred from homology"/>
<dbReference type="CDD" id="cd14974">
    <property type="entry name" value="7tmA_Anaphylatoxin_R-like"/>
    <property type="match status" value="1"/>
</dbReference>
<dbReference type="GO" id="GO:0004930">
    <property type="term" value="F:G protein-coupled receptor activity"/>
    <property type="evidence" value="ECO:0007669"/>
    <property type="project" value="UniProtKB-KW"/>
</dbReference>
<evidence type="ECO:0000313" key="14">
    <source>
        <dbReference type="Proteomes" id="UP001066276"/>
    </source>
</evidence>
<dbReference type="GO" id="GO:0006954">
    <property type="term" value="P:inflammatory response"/>
    <property type="evidence" value="ECO:0007669"/>
    <property type="project" value="TreeGrafter"/>
</dbReference>
<evidence type="ECO:0000256" key="2">
    <source>
        <dbReference type="ARBA" id="ARBA00022692"/>
    </source>
</evidence>
<dbReference type="PROSITE" id="PS00237">
    <property type="entry name" value="G_PROTEIN_RECEP_F1_1"/>
    <property type="match status" value="1"/>
</dbReference>
<comment type="similarity">
    <text evidence="10">Belongs to the G-protein coupled receptor 1 family.</text>
</comment>
<dbReference type="AlphaFoldDB" id="A0AAV7PZU2"/>
<organism evidence="13 14">
    <name type="scientific">Pleurodeles waltl</name>
    <name type="common">Iberian ribbed newt</name>
    <dbReference type="NCBI Taxonomy" id="8319"/>
    <lineage>
        <taxon>Eukaryota</taxon>
        <taxon>Metazoa</taxon>
        <taxon>Chordata</taxon>
        <taxon>Craniata</taxon>
        <taxon>Vertebrata</taxon>
        <taxon>Euteleostomi</taxon>
        <taxon>Amphibia</taxon>
        <taxon>Batrachia</taxon>
        <taxon>Caudata</taxon>
        <taxon>Salamandroidea</taxon>
        <taxon>Salamandridae</taxon>
        <taxon>Pleurodelinae</taxon>
        <taxon>Pleurodeles</taxon>
    </lineage>
</organism>
<evidence type="ECO:0000259" key="12">
    <source>
        <dbReference type="PROSITE" id="PS50262"/>
    </source>
</evidence>
<feature type="transmembrane region" description="Helical" evidence="11">
    <location>
        <begin position="204"/>
        <end position="228"/>
    </location>
</feature>
<dbReference type="GO" id="GO:0005886">
    <property type="term" value="C:plasma membrane"/>
    <property type="evidence" value="ECO:0007669"/>
    <property type="project" value="TreeGrafter"/>
</dbReference>
<feature type="transmembrane region" description="Helical" evidence="11">
    <location>
        <begin position="66"/>
        <end position="87"/>
    </location>
</feature>
<keyword evidence="5 11" id="KW-0472">Membrane</keyword>
<dbReference type="InterPro" id="IPR000826">
    <property type="entry name" value="Formyl_rcpt-rel"/>
</dbReference>
<feature type="transmembrane region" description="Helical" evidence="11">
    <location>
        <begin position="273"/>
        <end position="295"/>
    </location>
</feature>
<dbReference type="GO" id="GO:0007204">
    <property type="term" value="P:positive regulation of cytosolic calcium ion concentration"/>
    <property type="evidence" value="ECO:0007669"/>
    <property type="project" value="TreeGrafter"/>
</dbReference>
<dbReference type="SUPFAM" id="SSF81321">
    <property type="entry name" value="Family A G protein-coupled receptor-like"/>
    <property type="match status" value="1"/>
</dbReference>
<dbReference type="GO" id="GO:0004875">
    <property type="term" value="F:complement receptor activity"/>
    <property type="evidence" value="ECO:0007669"/>
    <property type="project" value="TreeGrafter"/>
</dbReference>
<keyword evidence="14" id="KW-1185">Reference proteome</keyword>
<evidence type="ECO:0000256" key="10">
    <source>
        <dbReference type="RuleBase" id="RU000688"/>
    </source>
</evidence>
<dbReference type="GO" id="GO:0007200">
    <property type="term" value="P:phospholipase C-activating G protein-coupled receptor signaling pathway"/>
    <property type="evidence" value="ECO:0007669"/>
    <property type="project" value="TreeGrafter"/>
</dbReference>
<dbReference type="InterPro" id="IPR000276">
    <property type="entry name" value="GPCR_Rhodpsn"/>
</dbReference>
<keyword evidence="8 10" id="KW-0807">Transducer</keyword>
<dbReference type="PRINTS" id="PR00237">
    <property type="entry name" value="GPCRRHODOPSN"/>
</dbReference>
<keyword evidence="4 10" id="KW-0297">G-protein coupled receptor</keyword>